<name>A0AAQ1RVH6_9FIRM</name>
<dbReference type="EMBL" id="WWVX01000006">
    <property type="protein sequence ID" value="MZL70034.1"/>
    <property type="molecule type" value="Genomic_DNA"/>
</dbReference>
<sequence>MKKSKKFRYGSFATLLTLGVLVIAIAVNVAVNLLSQRVTLRLDTTASSAFNISEEVDELLANLDQPVTIYVLNDEANFVAGGTGNSAAKDPSFTQANEVFKYFANANDQITLQYVNMVRDPNFQSQFSDLTLQQNDVLVVSGDRKMQISSVDLFNTQVVANSYLRILSSKAENALASAILVVTSENTTKVSLLTGHNEYDAASVTELLGQNNYTVKSQNIGTEAIDPEADAVIIYGPSTDYSPEEIEKLDAFLQNGGQYGKTVFYFAANDQPELPNLEAFLEEWGIIVEPGVAFENGSNFIIQDQFNAVNVLNSDSVYTENCLNKGKVPYIPYCRPLTAAFKNSGSRSTTMLIRMSADSGIIPPDADKNASITDFVTGYVPIMLLGQNKVEVGGEQKTSNVVACGSVYYGASEIIQNSAFANADFLVELTGTLTGRDSQVIIAPKDMAAKYLDIASDGASFMRILFIGVLPVGCLAVGAFVFLRRRHL</sequence>
<reference evidence="5" key="1">
    <citation type="submission" date="2016-11" db="EMBL/GenBank/DDBJ databases">
        <authorList>
            <person name="Jaros S."/>
            <person name="Januszkiewicz K."/>
            <person name="Wedrychowicz H."/>
        </authorList>
    </citation>
    <scope>NUCLEOTIDE SEQUENCE [LARGE SCALE GENOMIC DNA]</scope>
    <source>
        <strain evidence="5">DSM 4029</strain>
    </source>
</reference>
<dbReference type="Proteomes" id="UP000184089">
    <property type="component" value="Unassembled WGS sequence"/>
</dbReference>
<feature type="transmembrane region" description="Helical" evidence="1">
    <location>
        <begin position="461"/>
        <end position="483"/>
    </location>
</feature>
<evidence type="ECO:0000259" key="2">
    <source>
        <dbReference type="Pfam" id="PF09822"/>
    </source>
</evidence>
<accession>A0AAQ1RVH6</accession>
<keyword evidence="1" id="KW-0472">Membrane</keyword>
<gene>
    <name evidence="3" type="ORF">GT747_09750</name>
    <name evidence="4" type="ORF">SAMN05444424_1049</name>
</gene>
<dbReference type="InterPro" id="IPR019196">
    <property type="entry name" value="ABC_transp_unknown"/>
</dbReference>
<dbReference type="SUPFAM" id="SSF52317">
    <property type="entry name" value="Class I glutamine amidotransferase-like"/>
    <property type="match status" value="1"/>
</dbReference>
<protein>
    <submittedName>
        <fullName evidence="4">ABC-type uncharacterized transport system</fullName>
    </submittedName>
</protein>
<evidence type="ECO:0000313" key="5">
    <source>
        <dbReference type="Proteomes" id="UP000184089"/>
    </source>
</evidence>
<reference evidence="4" key="2">
    <citation type="submission" date="2016-11" db="EMBL/GenBank/DDBJ databases">
        <authorList>
            <person name="Varghese N."/>
            <person name="Submissions S."/>
        </authorList>
    </citation>
    <scope>NUCLEOTIDE SEQUENCE</scope>
    <source>
        <strain evidence="4">DSM 4029</strain>
    </source>
</reference>
<evidence type="ECO:0000313" key="6">
    <source>
        <dbReference type="Proteomes" id="UP000474718"/>
    </source>
</evidence>
<dbReference type="Proteomes" id="UP000474718">
    <property type="component" value="Unassembled WGS sequence"/>
</dbReference>
<keyword evidence="1" id="KW-0812">Transmembrane</keyword>
<dbReference type="EMBL" id="FQVY01000002">
    <property type="protein sequence ID" value="SHF98708.1"/>
    <property type="molecule type" value="Genomic_DNA"/>
</dbReference>
<evidence type="ECO:0000313" key="4">
    <source>
        <dbReference type="EMBL" id="SHF98708.1"/>
    </source>
</evidence>
<dbReference type="RefSeq" id="WP_021660030.1">
    <property type="nucleotide sequence ID" value="NZ_FQVY01000002.1"/>
</dbReference>
<dbReference type="InterPro" id="IPR029062">
    <property type="entry name" value="Class_I_gatase-like"/>
</dbReference>
<proteinExistence type="predicted"/>
<evidence type="ECO:0000256" key="1">
    <source>
        <dbReference type="SAM" id="Phobius"/>
    </source>
</evidence>
<keyword evidence="1" id="KW-1133">Transmembrane helix</keyword>
<reference evidence="3 6" key="3">
    <citation type="journal article" date="2019" name="Nat. Med.">
        <title>A library of human gut bacterial isolates paired with longitudinal multiomics data enables mechanistic microbiome research.</title>
        <authorList>
            <person name="Poyet M."/>
            <person name="Groussin M."/>
            <person name="Gibbons S.M."/>
            <person name="Avila-Pacheco J."/>
            <person name="Jiang X."/>
            <person name="Kearney S.M."/>
            <person name="Perrotta A.R."/>
            <person name="Berdy B."/>
            <person name="Zhao S."/>
            <person name="Lieberman T.D."/>
            <person name="Swanson P.K."/>
            <person name="Smith M."/>
            <person name="Roesemann S."/>
            <person name="Alexander J.E."/>
            <person name="Rich S.A."/>
            <person name="Livny J."/>
            <person name="Vlamakis H."/>
            <person name="Clish C."/>
            <person name="Bullock K."/>
            <person name="Deik A."/>
            <person name="Scott J."/>
            <person name="Pierce K.A."/>
            <person name="Xavier R.J."/>
            <person name="Alm E.J."/>
        </authorList>
    </citation>
    <scope>NUCLEOTIDE SEQUENCE [LARGE SCALE GENOMIC DNA]</scope>
    <source>
        <strain evidence="3 6">BIOML-A2</strain>
    </source>
</reference>
<keyword evidence="6" id="KW-1185">Reference proteome</keyword>
<dbReference type="AlphaFoldDB" id="A0AAQ1RVH6"/>
<organism evidence="4 5">
    <name type="scientific">Bittarella massiliensis</name>
    <name type="common">ex Durand et al. 2017</name>
    <dbReference type="NCBI Taxonomy" id="1720313"/>
    <lineage>
        <taxon>Bacteria</taxon>
        <taxon>Bacillati</taxon>
        <taxon>Bacillota</taxon>
        <taxon>Clostridia</taxon>
        <taxon>Eubacteriales</taxon>
        <taxon>Oscillospiraceae</taxon>
        <taxon>Bittarella (ex Durand et al. 2017)</taxon>
    </lineage>
</organism>
<feature type="domain" description="ABC-type uncharacterised transport system" evidence="2">
    <location>
        <begin position="189"/>
        <end position="298"/>
    </location>
</feature>
<comment type="caution">
    <text evidence="4">The sequence shown here is derived from an EMBL/GenBank/DDBJ whole genome shotgun (WGS) entry which is preliminary data.</text>
</comment>
<evidence type="ECO:0000313" key="3">
    <source>
        <dbReference type="EMBL" id="MZL70034.1"/>
    </source>
</evidence>
<dbReference type="Pfam" id="PF09822">
    <property type="entry name" value="ABC_transp_aux"/>
    <property type="match status" value="1"/>
</dbReference>